<dbReference type="InterPro" id="IPR036291">
    <property type="entry name" value="NAD(P)-bd_dom_sf"/>
</dbReference>
<dbReference type="SUPFAM" id="SSF51735">
    <property type="entry name" value="NAD(P)-binding Rossmann-fold domains"/>
    <property type="match status" value="1"/>
</dbReference>
<gene>
    <name evidence="8" type="primary">FMP52</name>
    <name evidence="8" type="ORF">LTR05_006406</name>
</gene>
<comment type="caution">
    <text evidence="8">The sequence shown here is derived from an EMBL/GenBank/DDBJ whole genome shotgun (WGS) entry which is preliminary data.</text>
</comment>
<dbReference type="AlphaFoldDB" id="A0AAN7YF00"/>
<dbReference type="Gene3D" id="3.40.50.720">
    <property type="entry name" value="NAD(P)-binding Rossmann-like Domain"/>
    <property type="match status" value="1"/>
</dbReference>
<reference evidence="8 9" key="1">
    <citation type="submission" date="2023-08" db="EMBL/GenBank/DDBJ databases">
        <title>Black Yeasts Isolated from many extreme environments.</title>
        <authorList>
            <person name="Coleine C."/>
            <person name="Stajich J.E."/>
            <person name="Selbmann L."/>
        </authorList>
    </citation>
    <scope>NUCLEOTIDE SEQUENCE [LARGE SCALE GENOMIC DNA]</scope>
    <source>
        <strain evidence="8 9">CCFEE 5910</strain>
    </source>
</reference>
<evidence type="ECO:0000256" key="5">
    <source>
        <dbReference type="ARBA" id="ARBA00023128"/>
    </source>
</evidence>
<evidence type="ECO:0000256" key="2">
    <source>
        <dbReference type="ARBA" id="ARBA00006617"/>
    </source>
</evidence>
<comment type="similarity">
    <text evidence="2">Belongs to the FMP52 family.</text>
</comment>
<evidence type="ECO:0000259" key="7">
    <source>
        <dbReference type="Pfam" id="PF13460"/>
    </source>
</evidence>
<protein>
    <submittedName>
        <fullName evidence="8">Protein fmp52, mitochondrial</fullName>
    </submittedName>
</protein>
<organism evidence="8 9">
    <name type="scientific">Lithohypha guttulata</name>
    <dbReference type="NCBI Taxonomy" id="1690604"/>
    <lineage>
        <taxon>Eukaryota</taxon>
        <taxon>Fungi</taxon>
        <taxon>Dikarya</taxon>
        <taxon>Ascomycota</taxon>
        <taxon>Pezizomycotina</taxon>
        <taxon>Eurotiomycetes</taxon>
        <taxon>Chaetothyriomycetidae</taxon>
        <taxon>Chaetothyriales</taxon>
        <taxon>Trichomeriaceae</taxon>
        <taxon>Lithohypha</taxon>
    </lineage>
</organism>
<proteinExistence type="inferred from homology"/>
<dbReference type="PANTHER" id="PTHR14097">
    <property type="entry name" value="OXIDOREDUCTASE HTATIP2"/>
    <property type="match status" value="1"/>
</dbReference>
<evidence type="ECO:0000256" key="4">
    <source>
        <dbReference type="ARBA" id="ARBA00022946"/>
    </source>
</evidence>
<keyword evidence="3" id="KW-1000">Mitochondrion outer membrane</keyword>
<dbReference type="RefSeq" id="XP_064756194.1">
    <property type="nucleotide sequence ID" value="XM_064897244.1"/>
</dbReference>
<name>A0AAN7YF00_9EURO</name>
<dbReference type="Proteomes" id="UP001309876">
    <property type="component" value="Unassembled WGS sequence"/>
</dbReference>
<evidence type="ECO:0000256" key="6">
    <source>
        <dbReference type="ARBA" id="ARBA00023136"/>
    </source>
</evidence>
<keyword evidence="4" id="KW-0809">Transit peptide</keyword>
<feature type="domain" description="NAD(P)-binding" evidence="7">
    <location>
        <begin position="8"/>
        <end position="168"/>
    </location>
</feature>
<dbReference type="GO" id="GO:0051170">
    <property type="term" value="P:import into nucleus"/>
    <property type="evidence" value="ECO:0007669"/>
    <property type="project" value="TreeGrafter"/>
</dbReference>
<dbReference type="FunFam" id="3.40.50.720:FF:000366">
    <property type="entry name" value="Protein FMP52, mitochondrial"/>
    <property type="match status" value="1"/>
</dbReference>
<accession>A0AAN7YF00</accession>
<evidence type="ECO:0000313" key="8">
    <source>
        <dbReference type="EMBL" id="KAK5083899.1"/>
    </source>
</evidence>
<dbReference type="GeneID" id="90022564"/>
<keyword evidence="5" id="KW-0496">Mitochondrion</keyword>
<keyword evidence="6" id="KW-0472">Membrane</keyword>
<dbReference type="Pfam" id="PF13460">
    <property type="entry name" value="NAD_binding_10"/>
    <property type="match status" value="1"/>
</dbReference>
<dbReference type="PANTHER" id="PTHR14097:SF7">
    <property type="entry name" value="OXIDOREDUCTASE HTATIP2"/>
    <property type="match status" value="1"/>
</dbReference>
<evidence type="ECO:0000256" key="3">
    <source>
        <dbReference type="ARBA" id="ARBA00022787"/>
    </source>
</evidence>
<dbReference type="EMBL" id="JAVRRJ010000006">
    <property type="protein sequence ID" value="KAK5083899.1"/>
    <property type="molecule type" value="Genomic_DNA"/>
</dbReference>
<dbReference type="InterPro" id="IPR016040">
    <property type="entry name" value="NAD(P)-bd_dom"/>
</dbReference>
<evidence type="ECO:0000313" key="9">
    <source>
        <dbReference type="Proteomes" id="UP001309876"/>
    </source>
</evidence>
<sequence>MASALVIGSTGKTGSHILSTLLSLPPSQVSSVQTISRRLPPQASEKSSSTTTKLNAHIEKDTSKWESLIPSLSPIPQIVYSALATTRGDAGGFDKQYLIDHDLNVDLAKKVKEAGVQTYVLISAGGADATSVFGYQKMKGETERDIQALEFQHTVFVRPGLITGRREGSRPAETALKWIADGLGYVSGGLLKDGWAQDGDVIGRAAVRAGLKAQRGEYKDKVHIVQMKEILELGRQPLTELEKSTL</sequence>
<keyword evidence="9" id="KW-1185">Reference proteome</keyword>
<dbReference type="GO" id="GO:0005741">
    <property type="term" value="C:mitochondrial outer membrane"/>
    <property type="evidence" value="ECO:0007669"/>
    <property type="project" value="UniProtKB-SubCell"/>
</dbReference>
<evidence type="ECO:0000256" key="1">
    <source>
        <dbReference type="ARBA" id="ARBA00004450"/>
    </source>
</evidence>
<comment type="subcellular location">
    <subcellularLocation>
        <location evidence="1">Mitochondrion outer membrane</location>
        <topology evidence="1">Peripheral membrane protein</topology>
    </subcellularLocation>
</comment>